<comment type="similarity">
    <text evidence="1">Belongs to the desulfoferrodoxin family.</text>
</comment>
<dbReference type="InterPro" id="IPR002742">
    <property type="entry name" value="Desulfoferrodoxin_Fe-bd_dom"/>
</dbReference>
<dbReference type="AlphaFoldDB" id="D2RHC3"/>
<gene>
    <name evidence="7" type="ordered locus">Arcpr_0633</name>
</gene>
<keyword evidence="5" id="KW-0408">Iron</keyword>
<proteinExistence type="inferred from homology"/>
<dbReference type="STRING" id="572546.Arcpr_0633"/>
<dbReference type="PANTHER" id="PTHR36541:SF1">
    <property type="entry name" value="SUPEROXIDE REDUCTASE-RELATED"/>
    <property type="match status" value="1"/>
</dbReference>
<dbReference type="OrthoDB" id="30725at2157"/>
<dbReference type="InterPro" id="IPR036073">
    <property type="entry name" value="Desulfoferrodoxin_Fe-bd_dom_sf"/>
</dbReference>
<name>D2RHC3_ARCPA</name>
<dbReference type="GO" id="GO:0005506">
    <property type="term" value="F:iron ion binding"/>
    <property type="evidence" value="ECO:0007669"/>
    <property type="project" value="InterPro"/>
</dbReference>
<keyword evidence="3" id="KW-0479">Metal-binding</keyword>
<feature type="domain" description="Desulfoferrodoxin ferrous iron-binding" evidence="6">
    <location>
        <begin position="18"/>
        <end position="115"/>
    </location>
</feature>
<protein>
    <submittedName>
        <fullName evidence="7">Desulfoferrodoxin ferrous iron-binding region</fullName>
    </submittedName>
</protein>
<dbReference type="InterPro" id="IPR051233">
    <property type="entry name" value="Desulfoferrodoxin_SOR"/>
</dbReference>
<evidence type="ECO:0000256" key="5">
    <source>
        <dbReference type="ARBA" id="ARBA00023004"/>
    </source>
</evidence>
<dbReference type="Pfam" id="PF01880">
    <property type="entry name" value="Desulfoferrodox"/>
    <property type="match status" value="1"/>
</dbReference>
<dbReference type="SUPFAM" id="SSF49367">
    <property type="entry name" value="Superoxide reductase-like"/>
    <property type="match status" value="1"/>
</dbReference>
<evidence type="ECO:0000256" key="3">
    <source>
        <dbReference type="ARBA" id="ARBA00022723"/>
    </source>
</evidence>
<evidence type="ECO:0000256" key="4">
    <source>
        <dbReference type="ARBA" id="ARBA00022982"/>
    </source>
</evidence>
<dbReference type="PANTHER" id="PTHR36541">
    <property type="entry name" value="SUPEROXIDE REDUCTASE-RELATED"/>
    <property type="match status" value="1"/>
</dbReference>
<dbReference type="Gene3D" id="2.60.40.730">
    <property type="entry name" value="SOR catalytic domain"/>
    <property type="match status" value="1"/>
</dbReference>
<evidence type="ECO:0000256" key="1">
    <source>
        <dbReference type="ARBA" id="ARBA00005941"/>
    </source>
</evidence>
<dbReference type="HOGENOM" id="CLU_118960_2_1_2"/>
<dbReference type="KEGG" id="apo:Arcpr_0633"/>
<organism evidence="7 8">
    <name type="scientific">Archaeoglobus profundus (strain DSM 5631 / JCM 9629 / NBRC 100127 / Av18)</name>
    <dbReference type="NCBI Taxonomy" id="572546"/>
    <lineage>
        <taxon>Archaea</taxon>
        <taxon>Methanobacteriati</taxon>
        <taxon>Methanobacteriota</taxon>
        <taxon>Archaeoglobi</taxon>
        <taxon>Archaeoglobales</taxon>
        <taxon>Archaeoglobaceae</taxon>
        <taxon>Archaeoglobus</taxon>
    </lineage>
</organism>
<evidence type="ECO:0000313" key="7">
    <source>
        <dbReference type="EMBL" id="ADB57698.1"/>
    </source>
</evidence>
<dbReference type="EMBL" id="CP001857">
    <property type="protein sequence ID" value="ADB57698.1"/>
    <property type="molecule type" value="Genomic_DNA"/>
</dbReference>
<keyword evidence="2" id="KW-0813">Transport</keyword>
<keyword evidence="4" id="KW-0249">Electron transport</keyword>
<dbReference type="GeneID" id="8739293"/>
<dbReference type="PaxDb" id="572546-Arcpr_0633"/>
<dbReference type="eggNOG" id="arCOG02146">
    <property type="taxonomic scope" value="Archaea"/>
</dbReference>
<dbReference type="GO" id="GO:0016491">
    <property type="term" value="F:oxidoreductase activity"/>
    <property type="evidence" value="ECO:0007669"/>
    <property type="project" value="InterPro"/>
</dbReference>
<sequence>MLEKFVYSKERAEGEIISKVETHTPEIECPDVVKAGEPFEVRISVTKHPNKLEHSIRYVDVFFIEEGRAFNPVKVAKVQFTPEYAEAEAVLKLKIQKSGKIVALAYCNLHGLWENYKEVKVE</sequence>
<evidence type="ECO:0000259" key="6">
    <source>
        <dbReference type="Pfam" id="PF01880"/>
    </source>
</evidence>
<dbReference type="RefSeq" id="WP_012940034.1">
    <property type="nucleotide sequence ID" value="NC_013741.1"/>
</dbReference>
<keyword evidence="8" id="KW-1185">Reference proteome</keyword>
<accession>D2RHC3</accession>
<evidence type="ECO:0000256" key="2">
    <source>
        <dbReference type="ARBA" id="ARBA00022448"/>
    </source>
</evidence>
<dbReference type="Proteomes" id="UP000001901">
    <property type="component" value="Chromosome"/>
</dbReference>
<evidence type="ECO:0000313" key="8">
    <source>
        <dbReference type="Proteomes" id="UP000001901"/>
    </source>
</evidence>
<reference evidence="7 8" key="1">
    <citation type="journal article" date="2010" name="Stand. Genomic Sci.">
        <title>Complete genome sequence of Archaeoglobus profundus type strain (AV18).</title>
        <authorList>
            <person name="von Jan M."/>
            <person name="Lapidus A."/>
            <person name="Del Rio T.G."/>
            <person name="Copeland A."/>
            <person name="Tice H."/>
            <person name="Cheng J.F."/>
            <person name="Lucas S."/>
            <person name="Chen F."/>
            <person name="Nolan M."/>
            <person name="Goodwin L."/>
            <person name="Han C."/>
            <person name="Pitluck S."/>
            <person name="Liolios K."/>
            <person name="Ivanova N."/>
            <person name="Mavromatis K."/>
            <person name="Ovchinnikova G."/>
            <person name="Chertkov O."/>
            <person name="Pati A."/>
            <person name="Chen A."/>
            <person name="Palaniappan K."/>
            <person name="Land M."/>
            <person name="Hauser L."/>
            <person name="Chang Y.J."/>
            <person name="Jeffries C.D."/>
            <person name="Saunders E."/>
            <person name="Brettin T."/>
            <person name="Detter J.C."/>
            <person name="Chain P."/>
            <person name="Eichinger K."/>
            <person name="Huber H."/>
            <person name="Spring S."/>
            <person name="Rohde M."/>
            <person name="Goker M."/>
            <person name="Wirth R."/>
            <person name="Woyke T."/>
            <person name="Bristow J."/>
            <person name="Eisen J.A."/>
            <person name="Markowitz V."/>
            <person name="Hugenholtz P."/>
            <person name="Kyrpides N.C."/>
            <person name="Klenk H.P."/>
        </authorList>
    </citation>
    <scope>NUCLEOTIDE SEQUENCE [LARGE SCALE GENOMIC DNA]</scope>
    <source>
        <strain evidence="8">DSM 5631 / JCM 9629 / NBRC 100127 / Av18</strain>
    </source>
</reference>